<organism evidence="7 8">
    <name type="scientific">Seonamhaeicola maritimus</name>
    <dbReference type="NCBI Taxonomy" id="2591822"/>
    <lineage>
        <taxon>Bacteria</taxon>
        <taxon>Pseudomonadati</taxon>
        <taxon>Bacteroidota</taxon>
        <taxon>Flavobacteriia</taxon>
        <taxon>Flavobacteriales</taxon>
        <taxon>Flavobacteriaceae</taxon>
    </lineage>
</organism>
<dbReference type="AlphaFoldDB" id="A0A5C7GEH9"/>
<dbReference type="CDD" id="cd06223">
    <property type="entry name" value="PRTases_typeI"/>
    <property type="match status" value="1"/>
</dbReference>
<evidence type="ECO:0000259" key="6">
    <source>
        <dbReference type="Pfam" id="PF00156"/>
    </source>
</evidence>
<dbReference type="PRINTS" id="PR00094">
    <property type="entry name" value="ADENYLTKNASE"/>
</dbReference>
<dbReference type="EC" id="2.7.4.3" evidence="5"/>
<dbReference type="Gene3D" id="3.40.50.300">
    <property type="entry name" value="P-loop containing nucleotide triphosphate hydrolases"/>
    <property type="match status" value="1"/>
</dbReference>
<proteinExistence type="inferred from homology"/>
<feature type="binding site" evidence="5">
    <location>
        <begin position="190"/>
        <end position="195"/>
    </location>
    <ligand>
        <name>ATP</name>
        <dbReference type="ChEBI" id="CHEBI:30616"/>
    </ligand>
</feature>
<dbReference type="Gene3D" id="3.40.50.2020">
    <property type="match status" value="1"/>
</dbReference>
<reference evidence="7 8" key="1">
    <citation type="submission" date="2019-08" db="EMBL/GenBank/DDBJ databases">
        <title>Seonamhaeicola sediminis sp. nov., isolated from marine sediment.</title>
        <authorList>
            <person name="Cao W.R."/>
        </authorList>
    </citation>
    <scope>NUCLEOTIDE SEQUENCE [LARGE SCALE GENOMIC DNA]</scope>
    <source>
        <strain evidence="7 8">1505</strain>
    </source>
</reference>
<keyword evidence="1 5" id="KW-0808">Transferase</keyword>
<evidence type="ECO:0000256" key="5">
    <source>
        <dbReference type="HAMAP-Rule" id="MF_00235"/>
    </source>
</evidence>
<comment type="subcellular location">
    <subcellularLocation>
        <location evidence="5">Cytoplasm</location>
    </subcellularLocation>
</comment>
<comment type="domain">
    <text evidence="5">Consists of three domains, a large central CORE domain and two small peripheral domains, NMPbind and LID, which undergo movements during catalysis. The LID domain closes over the site of phosphoryl transfer upon ATP binding. Assembling and dissambling the active center during each catalytic cycle provides an effective means to prevent ATP hydrolysis.</text>
</comment>
<comment type="pathway">
    <text evidence="5">Purine metabolism; AMP biosynthesis via salvage pathway; AMP from ADP: step 1/1.</text>
</comment>
<gene>
    <name evidence="5" type="primary">adk</name>
    <name evidence="7" type="ORF">FUA22_18270</name>
</gene>
<feature type="binding site" evidence="5">
    <location>
        <position position="307"/>
    </location>
    <ligand>
        <name>ATP</name>
        <dbReference type="ChEBI" id="CHEBI:30616"/>
    </ligand>
</feature>
<dbReference type="Proteomes" id="UP000321080">
    <property type="component" value="Unassembled WGS sequence"/>
</dbReference>
<dbReference type="InterPro" id="IPR000836">
    <property type="entry name" value="PRTase_dom"/>
</dbReference>
<dbReference type="NCBIfam" id="NF011100">
    <property type="entry name" value="PRK14527.1"/>
    <property type="match status" value="1"/>
</dbReference>
<feature type="binding site" evidence="5">
    <location>
        <position position="272"/>
    </location>
    <ligand>
        <name>AMP</name>
        <dbReference type="ChEBI" id="CHEBI:456215"/>
    </ligand>
</feature>
<protein>
    <recommendedName>
        <fullName evidence="5">Adenylate kinase</fullName>
        <shortName evidence="5">AK</shortName>
        <ecNumber evidence="5">2.7.4.3</ecNumber>
    </recommendedName>
    <alternativeName>
        <fullName evidence="5">ATP-AMP transphosphorylase</fullName>
    </alternativeName>
    <alternativeName>
        <fullName evidence="5">ATP:AMP phosphotransferase</fullName>
    </alternativeName>
    <alternativeName>
        <fullName evidence="5">Adenylate monophosphate kinase</fullName>
    </alternativeName>
</protein>
<keyword evidence="5" id="KW-0963">Cytoplasm</keyword>
<sequence length="369" mass="41575">MIKLHDKYFKPFVSAKEIDAALDKLVAQISNDVGDEIPVFVGILNGSFMLTSDFVKKYPKPCEVQFIKLASYEGLKSSEDIQRLIGLTQDLTGRTVIILEDIIDTGKTLAEVHRIFKNENVKSLKIATLFYKPEAYKKDFKLHYVGIEIPDRFIVGYGLDYDNLGRDLPEVYQIKEKQHMTNLVLFGPPGAGKGTQAEFLKEKYNLVHISTGDVFRFNIKNETALGMLAKSFMDKGHLVPDQVTIDMLNAEVEKNADANGFIFDGFPRTDAQAKALDQLMDTKDSAINAMIALEVDDEILVKRLLERGKTSGRKDDADENVIRNRIKVYYDETAILKNYYTGQNKYYGVDGVGSIEEITERISAVIDSL</sequence>
<evidence type="ECO:0000256" key="4">
    <source>
        <dbReference type="ARBA" id="ARBA00022777"/>
    </source>
</evidence>
<dbReference type="HAMAP" id="MF_00235">
    <property type="entry name" value="Adenylate_kinase_Adk"/>
    <property type="match status" value="1"/>
</dbReference>
<dbReference type="EMBL" id="VRKQ01000024">
    <property type="protein sequence ID" value="TXG34564.1"/>
    <property type="molecule type" value="Genomic_DNA"/>
</dbReference>
<keyword evidence="4 5" id="KW-0418">Kinase</keyword>
<dbReference type="UniPathway" id="UPA00588">
    <property type="reaction ID" value="UER00649"/>
</dbReference>
<dbReference type="Pfam" id="PF00156">
    <property type="entry name" value="Pribosyltran"/>
    <property type="match status" value="1"/>
</dbReference>
<feature type="binding site" evidence="5">
    <location>
        <begin position="265"/>
        <end position="268"/>
    </location>
    <ligand>
        <name>AMP</name>
        <dbReference type="ChEBI" id="CHEBI:456215"/>
    </ligand>
</feature>
<comment type="subunit">
    <text evidence="5">Monomer.</text>
</comment>
<feature type="binding site" evidence="5">
    <location>
        <position position="353"/>
    </location>
    <ligand>
        <name>ATP</name>
        <dbReference type="ChEBI" id="CHEBI:30616"/>
    </ligand>
</feature>
<feature type="binding site" evidence="5">
    <location>
        <position position="216"/>
    </location>
    <ligand>
        <name>AMP</name>
        <dbReference type="ChEBI" id="CHEBI:456215"/>
    </ligand>
</feature>
<dbReference type="Pfam" id="PF00406">
    <property type="entry name" value="ADK"/>
    <property type="match status" value="1"/>
</dbReference>
<dbReference type="GO" id="GO:0005737">
    <property type="term" value="C:cytoplasm"/>
    <property type="evidence" value="ECO:0007669"/>
    <property type="project" value="UniProtKB-SubCell"/>
</dbReference>
<dbReference type="InterPro" id="IPR000850">
    <property type="entry name" value="Adenylat/UMP-CMP_kin"/>
</dbReference>
<dbReference type="GO" id="GO:0004017">
    <property type="term" value="F:AMP kinase activity"/>
    <property type="evidence" value="ECO:0007669"/>
    <property type="project" value="UniProtKB-UniRule"/>
</dbReference>
<keyword evidence="2 5" id="KW-0545">Nucleotide biosynthesis</keyword>
<keyword evidence="8" id="KW-1185">Reference proteome</keyword>
<evidence type="ECO:0000256" key="1">
    <source>
        <dbReference type="ARBA" id="ARBA00022679"/>
    </source>
</evidence>
<feature type="binding site" evidence="5">
    <location>
        <position position="325"/>
    </location>
    <ligand>
        <name>AMP</name>
        <dbReference type="ChEBI" id="CHEBI:456215"/>
    </ligand>
</feature>
<evidence type="ECO:0000256" key="2">
    <source>
        <dbReference type="ARBA" id="ARBA00022727"/>
    </source>
</evidence>
<feature type="binding site" evidence="5">
    <location>
        <position position="211"/>
    </location>
    <ligand>
        <name>AMP</name>
        <dbReference type="ChEBI" id="CHEBI:456215"/>
    </ligand>
</feature>
<evidence type="ECO:0000313" key="8">
    <source>
        <dbReference type="Proteomes" id="UP000321080"/>
    </source>
</evidence>
<keyword evidence="5" id="KW-0067">ATP-binding</keyword>
<dbReference type="RefSeq" id="WP_147770049.1">
    <property type="nucleotide sequence ID" value="NZ_VRKQ01000024.1"/>
</dbReference>
<dbReference type="NCBIfam" id="NF011105">
    <property type="entry name" value="PRK14532.1"/>
    <property type="match status" value="1"/>
</dbReference>
<comment type="caution">
    <text evidence="5">Lacks conserved residue(s) required for the propagation of feature annotation.</text>
</comment>
<feature type="binding site" evidence="5">
    <location>
        <begin position="237"/>
        <end position="239"/>
    </location>
    <ligand>
        <name>AMP</name>
        <dbReference type="ChEBI" id="CHEBI:456215"/>
    </ligand>
</feature>
<name>A0A5C7GEH9_9FLAO</name>
<dbReference type="InterPro" id="IPR027417">
    <property type="entry name" value="P-loop_NTPase"/>
</dbReference>
<keyword evidence="3 5" id="KW-0547">Nucleotide-binding</keyword>
<feature type="binding site" evidence="5">
    <location>
        <position position="313"/>
    </location>
    <ligand>
        <name>AMP</name>
        <dbReference type="ChEBI" id="CHEBI:456215"/>
    </ligand>
</feature>
<dbReference type="NCBIfam" id="NF011104">
    <property type="entry name" value="PRK14531.1"/>
    <property type="match status" value="1"/>
</dbReference>
<dbReference type="PANTHER" id="PTHR23359">
    <property type="entry name" value="NUCLEOTIDE KINASE"/>
    <property type="match status" value="1"/>
</dbReference>
<dbReference type="CDD" id="cd01428">
    <property type="entry name" value="ADK"/>
    <property type="match status" value="1"/>
</dbReference>
<evidence type="ECO:0000313" key="7">
    <source>
        <dbReference type="EMBL" id="TXG34564.1"/>
    </source>
</evidence>
<comment type="catalytic activity">
    <reaction evidence="5">
        <text>AMP + ATP = 2 ADP</text>
        <dbReference type="Rhea" id="RHEA:12973"/>
        <dbReference type="ChEBI" id="CHEBI:30616"/>
        <dbReference type="ChEBI" id="CHEBI:456215"/>
        <dbReference type="ChEBI" id="CHEBI:456216"/>
        <dbReference type="EC" id="2.7.4.3"/>
    </reaction>
</comment>
<evidence type="ECO:0000256" key="3">
    <source>
        <dbReference type="ARBA" id="ARBA00022741"/>
    </source>
</evidence>
<feature type="domain" description="Phosphoribosyltransferase" evidence="6">
    <location>
        <begin position="16"/>
        <end position="161"/>
    </location>
</feature>
<dbReference type="OrthoDB" id="9805030at2"/>
<feature type="region of interest" description="NMP" evidence="5">
    <location>
        <begin position="210"/>
        <end position="239"/>
    </location>
</feature>
<dbReference type="SUPFAM" id="SSF52540">
    <property type="entry name" value="P-loop containing nucleoside triphosphate hydrolases"/>
    <property type="match status" value="1"/>
</dbReference>
<comment type="similarity">
    <text evidence="5">Belongs to the adenylate kinase family.</text>
</comment>
<dbReference type="InterPro" id="IPR033690">
    <property type="entry name" value="Adenylat_kinase_CS"/>
</dbReference>
<dbReference type="GO" id="GO:0044209">
    <property type="term" value="P:AMP salvage"/>
    <property type="evidence" value="ECO:0007669"/>
    <property type="project" value="UniProtKB-UniRule"/>
</dbReference>
<dbReference type="InterPro" id="IPR029057">
    <property type="entry name" value="PRTase-like"/>
</dbReference>
<accession>A0A5C7GEH9</accession>
<dbReference type="PROSITE" id="PS00113">
    <property type="entry name" value="ADENYLATE_KINASE"/>
    <property type="match status" value="1"/>
</dbReference>
<comment type="function">
    <text evidence="5">Catalyzes the reversible transfer of the terminal phosphate group between ATP and AMP. Plays an important role in cellular energy homeostasis and in adenine nucleotide metabolism.</text>
</comment>
<dbReference type="SUPFAM" id="SSF53271">
    <property type="entry name" value="PRTase-like"/>
    <property type="match status" value="1"/>
</dbReference>
<dbReference type="NCBIfam" id="NF001381">
    <property type="entry name" value="PRK00279.1-3"/>
    <property type="match status" value="1"/>
</dbReference>
<comment type="caution">
    <text evidence="7">The sequence shown here is derived from an EMBL/GenBank/DDBJ whole genome shotgun (WGS) entry which is preliminary data.</text>
</comment>
<dbReference type="GO" id="GO:0005524">
    <property type="term" value="F:ATP binding"/>
    <property type="evidence" value="ECO:0007669"/>
    <property type="project" value="UniProtKB-UniRule"/>
</dbReference>